<name>A0A1N7PP89_9RHOB</name>
<evidence type="ECO:0000313" key="2">
    <source>
        <dbReference type="Proteomes" id="UP000186684"/>
    </source>
</evidence>
<proteinExistence type="predicted"/>
<evidence type="ECO:0000313" key="1">
    <source>
        <dbReference type="EMBL" id="SIT12464.1"/>
    </source>
</evidence>
<organism evidence="1 2">
    <name type="scientific">Roseivivax lentus</name>
    <dbReference type="NCBI Taxonomy" id="633194"/>
    <lineage>
        <taxon>Bacteria</taxon>
        <taxon>Pseudomonadati</taxon>
        <taxon>Pseudomonadota</taxon>
        <taxon>Alphaproteobacteria</taxon>
        <taxon>Rhodobacterales</taxon>
        <taxon>Roseobacteraceae</taxon>
        <taxon>Roseivivax</taxon>
    </lineage>
</organism>
<dbReference type="EMBL" id="FTOQ01000018">
    <property type="protein sequence ID" value="SIT12464.1"/>
    <property type="molecule type" value="Genomic_DNA"/>
</dbReference>
<dbReference type="STRING" id="633194.SAMN05421759_11832"/>
<dbReference type="SUPFAM" id="SSF52540">
    <property type="entry name" value="P-loop containing nucleoside triphosphate hydrolases"/>
    <property type="match status" value="1"/>
</dbReference>
<keyword evidence="2" id="KW-1185">Reference proteome</keyword>
<dbReference type="GO" id="GO:0016740">
    <property type="term" value="F:transferase activity"/>
    <property type="evidence" value="ECO:0007669"/>
    <property type="project" value="UniProtKB-KW"/>
</dbReference>
<reference evidence="2" key="1">
    <citation type="submission" date="2017-01" db="EMBL/GenBank/DDBJ databases">
        <authorList>
            <person name="Varghese N."/>
            <person name="Submissions S."/>
        </authorList>
    </citation>
    <scope>NUCLEOTIDE SEQUENCE [LARGE SCALE GENOMIC DNA]</scope>
    <source>
        <strain evidence="2">DSM 29430</strain>
    </source>
</reference>
<dbReference type="RefSeq" id="WP_076450451.1">
    <property type="nucleotide sequence ID" value="NZ_FTOQ01000018.1"/>
</dbReference>
<dbReference type="InterPro" id="IPR027417">
    <property type="entry name" value="P-loop_NTPase"/>
</dbReference>
<accession>A0A1N7PP89</accession>
<gene>
    <name evidence="1" type="ORF">SAMN05421759_11832</name>
</gene>
<dbReference type="AlphaFoldDB" id="A0A1N7PP89"/>
<sequence length="294" mass="33536">MAGKTPISEPRHTLYGTTGLICIGAAKTATSWLHHWLGGLPEVTVSPLKEVHFFNARFPENALWDVDAMALERLRFHLSQPGDAVRNLRDWPTFRASLDRVQMIYDETAYLAHFARLARPETRVFADFTPAYAVIGAAGFRLAQALLEPHNISPRILFLMRDPVSRLWSQLRHWQQMRADFYAGTDWQTALDSPAIMARCDYRSTIETLEAVFRPEERLFLFYEDLFTETAQKRLCRFIGSTYAAPESHAARNETDVKTPLPDVARAAFLDRLVPQYAYCRQKFGDAVPGAWLA</sequence>
<keyword evidence="1" id="KW-0808">Transferase</keyword>
<dbReference type="Gene3D" id="3.40.50.300">
    <property type="entry name" value="P-loop containing nucleotide triphosphate hydrolases"/>
    <property type="match status" value="1"/>
</dbReference>
<dbReference type="Proteomes" id="UP000186684">
    <property type="component" value="Unassembled WGS sequence"/>
</dbReference>
<dbReference type="OrthoDB" id="981508at2"/>
<protein>
    <submittedName>
        <fullName evidence="1">Sulfotransferase family protein</fullName>
    </submittedName>
</protein>
<dbReference type="Pfam" id="PF13469">
    <property type="entry name" value="Sulfotransfer_3"/>
    <property type="match status" value="1"/>
</dbReference>